<evidence type="ECO:0000313" key="3">
    <source>
        <dbReference type="EMBL" id="SVB79999.1"/>
    </source>
</evidence>
<gene>
    <name evidence="3" type="ORF">METZ01_LOCUS232853</name>
</gene>
<dbReference type="Gene3D" id="3.40.630.10">
    <property type="entry name" value="Zn peptidases"/>
    <property type="match status" value="2"/>
</dbReference>
<organism evidence="3">
    <name type="scientific">marine metagenome</name>
    <dbReference type="NCBI Taxonomy" id="408172"/>
    <lineage>
        <taxon>unclassified sequences</taxon>
        <taxon>metagenomes</taxon>
        <taxon>ecological metagenomes</taxon>
    </lineage>
</organism>
<dbReference type="CDD" id="cd04820">
    <property type="entry name" value="PA_M28_1_1"/>
    <property type="match status" value="1"/>
</dbReference>
<feature type="region of interest" description="Disordered" evidence="1">
    <location>
        <begin position="1"/>
        <end position="21"/>
    </location>
</feature>
<dbReference type="InterPro" id="IPR046450">
    <property type="entry name" value="PA_dom_sf"/>
</dbReference>
<name>A0A382GYF2_9ZZZZ</name>
<proteinExistence type="predicted"/>
<dbReference type="Pfam" id="PF04389">
    <property type="entry name" value="Peptidase_M28"/>
    <property type="match status" value="1"/>
</dbReference>
<accession>A0A382GYF2</accession>
<sequence>MGNPRHSESSTVSKGKSLEPTDGKLGQLSTILFLASFLSTSCTPDMTIDSEIFTDPEISAAMESITPEAIEGHIRVLADDNLEGRAPGTEGYERASLYVESELQKLGLTPMGSEGTFRQSVPLQESIVNESESGLSMTANNETKIFTYAEDFTLSPNANQTEISVTGEVVFVGYGVSAPELGYDDYADTDVTGKIILYLSGSPAMLPSTQRAYYSSGAVKNEEASARGAVGMMSFTYPEDPRFRWDVGVARSRRGGFAWLDESGSPRGRSGDSSILGSANLNHSLANALFENSPVPIETVFEAAAVSTPQAFDLHSTVTITTTSRHRSVSSHNLIAKMDGADPELKEEHVVYVAHIDHFGIGAPDEEGDEIYNGAHDNASGTSIVLEVARAYSELTNA</sequence>
<reference evidence="3" key="1">
    <citation type="submission" date="2018-05" db="EMBL/GenBank/DDBJ databases">
        <authorList>
            <person name="Lanie J.A."/>
            <person name="Ng W.-L."/>
            <person name="Kazmierczak K.M."/>
            <person name="Andrzejewski T.M."/>
            <person name="Davidsen T.M."/>
            <person name="Wayne K.J."/>
            <person name="Tettelin H."/>
            <person name="Glass J.I."/>
            <person name="Rusch D."/>
            <person name="Podicherti R."/>
            <person name="Tsui H.-C.T."/>
            <person name="Winkler M.E."/>
        </authorList>
    </citation>
    <scope>NUCLEOTIDE SEQUENCE</scope>
</reference>
<evidence type="ECO:0000256" key="1">
    <source>
        <dbReference type="SAM" id="MobiDB-lite"/>
    </source>
</evidence>
<protein>
    <recommendedName>
        <fullName evidence="2">Peptidase M28 domain-containing protein</fullName>
    </recommendedName>
</protein>
<dbReference type="InterPro" id="IPR007484">
    <property type="entry name" value="Peptidase_M28"/>
</dbReference>
<dbReference type="SUPFAM" id="SSF52025">
    <property type="entry name" value="PA domain"/>
    <property type="match status" value="1"/>
</dbReference>
<dbReference type="AlphaFoldDB" id="A0A382GYF2"/>
<feature type="domain" description="Peptidase M28" evidence="2">
    <location>
        <begin position="333"/>
        <end position="393"/>
    </location>
</feature>
<dbReference type="SUPFAM" id="SSF53187">
    <property type="entry name" value="Zn-dependent exopeptidases"/>
    <property type="match status" value="1"/>
</dbReference>
<dbReference type="Gene3D" id="3.50.30.30">
    <property type="match status" value="1"/>
</dbReference>
<evidence type="ECO:0000259" key="2">
    <source>
        <dbReference type="Pfam" id="PF04389"/>
    </source>
</evidence>
<dbReference type="EMBL" id="UINC01058107">
    <property type="protein sequence ID" value="SVB79999.1"/>
    <property type="molecule type" value="Genomic_DNA"/>
</dbReference>
<feature type="non-terminal residue" evidence="3">
    <location>
        <position position="398"/>
    </location>
</feature>